<evidence type="ECO:0000256" key="2">
    <source>
        <dbReference type="SAM" id="SignalP"/>
    </source>
</evidence>
<keyword evidence="4" id="KW-1185">Reference proteome</keyword>
<feature type="region of interest" description="Disordered" evidence="1">
    <location>
        <begin position="88"/>
        <end position="108"/>
    </location>
</feature>
<feature type="chain" id="PRO_5045858230" evidence="2">
    <location>
        <begin position="27"/>
        <end position="154"/>
    </location>
</feature>
<proteinExistence type="predicted"/>
<keyword evidence="2" id="KW-0732">Signal</keyword>
<organism evidence="3 4">
    <name type="scientific">Chitiniphilus purpureus</name>
    <dbReference type="NCBI Taxonomy" id="2981137"/>
    <lineage>
        <taxon>Bacteria</taxon>
        <taxon>Pseudomonadati</taxon>
        <taxon>Pseudomonadota</taxon>
        <taxon>Betaproteobacteria</taxon>
        <taxon>Neisseriales</taxon>
        <taxon>Chitinibacteraceae</taxon>
        <taxon>Chitiniphilus</taxon>
    </lineage>
</organism>
<dbReference type="EMBL" id="CP106753">
    <property type="protein sequence ID" value="UXY15049.1"/>
    <property type="molecule type" value="Genomic_DNA"/>
</dbReference>
<dbReference type="Proteomes" id="UP001061302">
    <property type="component" value="Chromosome"/>
</dbReference>
<evidence type="ECO:0000313" key="3">
    <source>
        <dbReference type="EMBL" id="UXY15049.1"/>
    </source>
</evidence>
<feature type="signal peptide" evidence="2">
    <location>
        <begin position="1"/>
        <end position="26"/>
    </location>
</feature>
<gene>
    <name evidence="3" type="ORF">N8I74_17305</name>
</gene>
<sequence>MKRGDARRATVVLGVLAGLLASPGLAAVPGADTLQLDATVYLNRMPTVSEPGQKRQCRSLIVVFSVQARGGRLPALLVPHTVTLHQPGRSRWRQPVSAGETRVEAGPPPVLRGVARGCPAPYLSPGDRLTLEVALTAGRQRLHLRRPVVLGTAY</sequence>
<dbReference type="RefSeq" id="WP_263124418.1">
    <property type="nucleotide sequence ID" value="NZ_CP106753.1"/>
</dbReference>
<protein>
    <submittedName>
        <fullName evidence="3">Uncharacterized protein</fullName>
    </submittedName>
</protein>
<name>A0ABY6DL21_9NEIS</name>
<accession>A0ABY6DL21</accession>
<reference evidence="3" key="1">
    <citation type="submission" date="2022-10" db="EMBL/GenBank/DDBJ databases">
        <title>Chitiniphilus purpureus sp. nov., a novel chitin-degrading bacterium isolated from crawfish pond sediment.</title>
        <authorList>
            <person name="Li K."/>
        </authorList>
    </citation>
    <scope>NUCLEOTIDE SEQUENCE</scope>
    <source>
        <strain evidence="3">CD1</strain>
    </source>
</reference>
<evidence type="ECO:0000256" key="1">
    <source>
        <dbReference type="SAM" id="MobiDB-lite"/>
    </source>
</evidence>
<evidence type="ECO:0000313" key="4">
    <source>
        <dbReference type="Proteomes" id="UP001061302"/>
    </source>
</evidence>